<dbReference type="AlphaFoldDB" id="A0A7Z1AWK3"/>
<evidence type="ECO:0000313" key="2">
    <source>
        <dbReference type="EMBL" id="OLF08848.1"/>
    </source>
</evidence>
<organism evidence="2 3">
    <name type="scientific">Actinophytocola xinjiangensis</name>
    <dbReference type="NCBI Taxonomy" id="485602"/>
    <lineage>
        <taxon>Bacteria</taxon>
        <taxon>Bacillati</taxon>
        <taxon>Actinomycetota</taxon>
        <taxon>Actinomycetes</taxon>
        <taxon>Pseudonocardiales</taxon>
        <taxon>Pseudonocardiaceae</taxon>
    </lineage>
</organism>
<keyword evidence="3" id="KW-1185">Reference proteome</keyword>
<protein>
    <submittedName>
        <fullName evidence="2">Uncharacterized protein</fullName>
    </submittedName>
</protein>
<dbReference type="Proteomes" id="UP000185696">
    <property type="component" value="Unassembled WGS sequence"/>
</dbReference>
<feature type="region of interest" description="Disordered" evidence="1">
    <location>
        <begin position="1"/>
        <end position="51"/>
    </location>
</feature>
<name>A0A7Z1AWK3_9PSEU</name>
<sequence>MTDDDPTRAFLDNTVPRDDAWEGVEPPEGPARPRHLTYSTEPDSLRTAQQRRRDTIRNAAWTFGPSVAYLAGSAAFAGQASADPDPDDDPDLDYGEVGDIGSGL</sequence>
<dbReference type="EMBL" id="MSIF01000011">
    <property type="protein sequence ID" value="OLF08848.1"/>
    <property type="molecule type" value="Genomic_DNA"/>
</dbReference>
<evidence type="ECO:0000313" key="3">
    <source>
        <dbReference type="Proteomes" id="UP000185696"/>
    </source>
</evidence>
<proteinExistence type="predicted"/>
<comment type="caution">
    <text evidence="2">The sequence shown here is derived from an EMBL/GenBank/DDBJ whole genome shotgun (WGS) entry which is preliminary data.</text>
</comment>
<dbReference type="RefSeq" id="WP_075135004.1">
    <property type="nucleotide sequence ID" value="NZ_MSIF01000011.1"/>
</dbReference>
<accession>A0A7Z1AWK3</accession>
<gene>
    <name evidence="2" type="ORF">BLA60_22915</name>
</gene>
<dbReference type="OrthoDB" id="3700739at2"/>
<feature type="region of interest" description="Disordered" evidence="1">
    <location>
        <begin position="78"/>
        <end position="104"/>
    </location>
</feature>
<evidence type="ECO:0000256" key="1">
    <source>
        <dbReference type="SAM" id="MobiDB-lite"/>
    </source>
</evidence>
<feature type="compositionally biased region" description="Polar residues" evidence="1">
    <location>
        <begin position="37"/>
        <end position="48"/>
    </location>
</feature>
<feature type="compositionally biased region" description="Acidic residues" evidence="1">
    <location>
        <begin position="84"/>
        <end position="96"/>
    </location>
</feature>
<reference evidence="2 3" key="1">
    <citation type="submission" date="2016-12" db="EMBL/GenBank/DDBJ databases">
        <title>The draft genome sequence of Actinophytocola xinjiangensis.</title>
        <authorList>
            <person name="Wang W."/>
            <person name="Yuan L."/>
        </authorList>
    </citation>
    <scope>NUCLEOTIDE SEQUENCE [LARGE SCALE GENOMIC DNA]</scope>
    <source>
        <strain evidence="2 3">CGMCC 4.4663</strain>
    </source>
</reference>